<gene>
    <name evidence="6" type="ORF">BCR44DRAFT_208696</name>
</gene>
<keyword evidence="2" id="KW-0645">Protease</keyword>
<keyword evidence="4" id="KW-0788">Thiol protease</keyword>
<evidence type="ECO:0000256" key="1">
    <source>
        <dbReference type="ARBA" id="ARBA00005234"/>
    </source>
</evidence>
<comment type="caution">
    <text evidence="6">The sequence shown here is derived from an EMBL/GenBank/DDBJ whole genome shotgun (WGS) entry which is preliminary data.</text>
</comment>
<dbReference type="AlphaFoldDB" id="A0A1Y2HC72"/>
<dbReference type="OrthoDB" id="5065855at2759"/>
<feature type="domain" description="Ubiquitin-like protease family profile" evidence="5">
    <location>
        <begin position="14"/>
        <end position="180"/>
    </location>
</feature>
<dbReference type="PANTHER" id="PTHR46468:SF1">
    <property type="entry name" value="SENTRIN-SPECIFIC PROTEASE 8"/>
    <property type="match status" value="1"/>
</dbReference>
<dbReference type="InterPro" id="IPR044613">
    <property type="entry name" value="Nep1/2-like"/>
</dbReference>
<comment type="similarity">
    <text evidence="1">Belongs to the peptidase C48 family.</text>
</comment>
<proteinExistence type="inferred from homology"/>
<dbReference type="Gene3D" id="3.40.395.10">
    <property type="entry name" value="Adenoviral Proteinase, Chain A"/>
    <property type="match status" value="1"/>
</dbReference>
<evidence type="ECO:0000259" key="5">
    <source>
        <dbReference type="PROSITE" id="PS50600"/>
    </source>
</evidence>
<dbReference type="STRING" id="765915.A0A1Y2HC72"/>
<dbReference type="GO" id="GO:0019784">
    <property type="term" value="F:deNEDDylase activity"/>
    <property type="evidence" value="ECO:0007669"/>
    <property type="project" value="InterPro"/>
</dbReference>
<dbReference type="InterPro" id="IPR038765">
    <property type="entry name" value="Papain-like_cys_pep_sf"/>
</dbReference>
<dbReference type="GO" id="GO:0006508">
    <property type="term" value="P:proteolysis"/>
    <property type="evidence" value="ECO:0007669"/>
    <property type="project" value="UniProtKB-KW"/>
</dbReference>
<keyword evidence="7" id="KW-1185">Reference proteome</keyword>
<dbReference type="GO" id="GO:0000338">
    <property type="term" value="P:protein deneddylation"/>
    <property type="evidence" value="ECO:0007669"/>
    <property type="project" value="TreeGrafter"/>
</dbReference>
<name>A0A1Y2HC72_9FUNG</name>
<sequence length="219" mass="24060">MDSQDRLIFTIGNASAYHSDIVSLRPSNWLTDAVIAVFFELFQQYEKRHQGHSSSIALIEPSISRLLLSIEDSDAIRSILGHDHAIFTCDLIVLPVNNVSGHGFGGTHWSTLVADVPNRVFIHHDSMMSHNSRPAASLAKIVSRLLGWPSSACSIQNGTCPQQINGSDCGVAVVAVAEHVWQHSHPNPSSLSSVSLDQYRSELLDRMSEQVERAYTDTS</sequence>
<dbReference type="InterPro" id="IPR003653">
    <property type="entry name" value="Peptidase_C48_C"/>
</dbReference>
<protein>
    <recommendedName>
        <fullName evidence="5">Ubiquitin-like protease family profile domain-containing protein</fullName>
    </recommendedName>
</protein>
<evidence type="ECO:0000256" key="4">
    <source>
        <dbReference type="ARBA" id="ARBA00022807"/>
    </source>
</evidence>
<reference evidence="6 7" key="1">
    <citation type="submission" date="2016-07" db="EMBL/GenBank/DDBJ databases">
        <title>Pervasive Adenine N6-methylation of Active Genes in Fungi.</title>
        <authorList>
            <consortium name="DOE Joint Genome Institute"/>
            <person name="Mondo S.J."/>
            <person name="Dannebaum R.O."/>
            <person name="Kuo R.C."/>
            <person name="Labutti K."/>
            <person name="Haridas S."/>
            <person name="Kuo A."/>
            <person name="Salamov A."/>
            <person name="Ahrendt S.R."/>
            <person name="Lipzen A."/>
            <person name="Sullivan W."/>
            <person name="Andreopoulos W.B."/>
            <person name="Clum A."/>
            <person name="Lindquist E."/>
            <person name="Daum C."/>
            <person name="Ramamoorthy G.K."/>
            <person name="Gryganskyi A."/>
            <person name="Culley D."/>
            <person name="Magnuson J.K."/>
            <person name="James T.Y."/>
            <person name="O'Malley M.A."/>
            <person name="Stajich J.E."/>
            <person name="Spatafora J.W."/>
            <person name="Visel A."/>
            <person name="Grigoriev I.V."/>
        </authorList>
    </citation>
    <scope>NUCLEOTIDE SEQUENCE [LARGE SCALE GENOMIC DNA]</scope>
    <source>
        <strain evidence="6 7">PL171</strain>
    </source>
</reference>
<evidence type="ECO:0000256" key="2">
    <source>
        <dbReference type="ARBA" id="ARBA00022670"/>
    </source>
</evidence>
<dbReference type="EMBL" id="MCFL01000077">
    <property type="protein sequence ID" value="ORZ30662.1"/>
    <property type="molecule type" value="Genomic_DNA"/>
</dbReference>
<evidence type="ECO:0000313" key="6">
    <source>
        <dbReference type="EMBL" id="ORZ30662.1"/>
    </source>
</evidence>
<organism evidence="6 7">
    <name type="scientific">Catenaria anguillulae PL171</name>
    <dbReference type="NCBI Taxonomy" id="765915"/>
    <lineage>
        <taxon>Eukaryota</taxon>
        <taxon>Fungi</taxon>
        <taxon>Fungi incertae sedis</taxon>
        <taxon>Blastocladiomycota</taxon>
        <taxon>Blastocladiomycetes</taxon>
        <taxon>Blastocladiales</taxon>
        <taxon>Catenariaceae</taxon>
        <taxon>Catenaria</taxon>
    </lineage>
</organism>
<keyword evidence="3" id="KW-0378">Hydrolase</keyword>
<dbReference type="PANTHER" id="PTHR46468">
    <property type="entry name" value="SENTRIN-SPECIFIC PROTEASE 8"/>
    <property type="match status" value="1"/>
</dbReference>
<accession>A0A1Y2HC72</accession>
<evidence type="ECO:0000313" key="7">
    <source>
        <dbReference type="Proteomes" id="UP000193411"/>
    </source>
</evidence>
<evidence type="ECO:0000256" key="3">
    <source>
        <dbReference type="ARBA" id="ARBA00022801"/>
    </source>
</evidence>
<dbReference type="PROSITE" id="PS50600">
    <property type="entry name" value="ULP_PROTEASE"/>
    <property type="match status" value="1"/>
</dbReference>
<dbReference type="GO" id="GO:0008234">
    <property type="term" value="F:cysteine-type peptidase activity"/>
    <property type="evidence" value="ECO:0007669"/>
    <property type="project" value="UniProtKB-KW"/>
</dbReference>
<dbReference type="SUPFAM" id="SSF54001">
    <property type="entry name" value="Cysteine proteinases"/>
    <property type="match status" value="1"/>
</dbReference>
<dbReference type="Pfam" id="PF02902">
    <property type="entry name" value="Peptidase_C48"/>
    <property type="match status" value="1"/>
</dbReference>
<dbReference type="Proteomes" id="UP000193411">
    <property type="component" value="Unassembled WGS sequence"/>
</dbReference>